<evidence type="ECO:0000259" key="20">
    <source>
        <dbReference type="PROSITE" id="PS50125"/>
    </source>
</evidence>
<feature type="active site" description="Proton donor 2" evidence="11">
    <location>
        <position position="498"/>
    </location>
</feature>
<dbReference type="Pfam" id="PF01401">
    <property type="entry name" value="Peptidase_M2"/>
    <property type="match status" value="1"/>
</dbReference>
<evidence type="ECO:0000256" key="11">
    <source>
        <dbReference type="PIRSR" id="PIRSR601548-11"/>
    </source>
</evidence>
<feature type="transmembrane region" description="Helical" evidence="18">
    <location>
        <begin position="1231"/>
        <end position="1250"/>
    </location>
</feature>
<evidence type="ECO:0000256" key="8">
    <source>
        <dbReference type="ARBA" id="ARBA00023180"/>
    </source>
</evidence>
<feature type="binding site" evidence="13">
    <location>
        <position position="367"/>
    </location>
    <ligand>
        <name>Zn(2+)</name>
        <dbReference type="ChEBI" id="CHEBI:29105"/>
        <label>1</label>
        <note>catalytic</note>
    </ligand>
</feature>
<keyword evidence="16" id="KW-0378">Hydrolase</keyword>
<feature type="region of interest" description="Disordered" evidence="17">
    <location>
        <begin position="1116"/>
        <end position="1152"/>
    </location>
</feature>
<dbReference type="EMBL" id="QEAQ01000222">
    <property type="protein sequence ID" value="TPX53446.1"/>
    <property type="molecule type" value="Genomic_DNA"/>
</dbReference>
<feature type="disulfide bond" evidence="14">
    <location>
        <begin position="337"/>
        <end position="354"/>
    </location>
</feature>
<evidence type="ECO:0000256" key="6">
    <source>
        <dbReference type="ARBA" id="ARBA00023136"/>
    </source>
</evidence>
<feature type="region of interest" description="Disordered" evidence="17">
    <location>
        <begin position="959"/>
        <end position="1043"/>
    </location>
</feature>
<feature type="signal peptide" evidence="19">
    <location>
        <begin position="1"/>
        <end position="19"/>
    </location>
</feature>
<feature type="transmembrane region" description="Helical" evidence="18">
    <location>
        <begin position="2172"/>
        <end position="2192"/>
    </location>
</feature>
<dbReference type="SUPFAM" id="SSF55073">
    <property type="entry name" value="Nucleotide cyclase"/>
    <property type="match status" value="2"/>
</dbReference>
<feature type="binding site" evidence="12">
    <location>
        <position position="207"/>
    </location>
    <ligand>
        <name>chloride</name>
        <dbReference type="ChEBI" id="CHEBI:17996"/>
        <label>1</label>
    </ligand>
</feature>
<dbReference type="Gene3D" id="1.10.1370.30">
    <property type="match status" value="1"/>
</dbReference>
<feature type="region of interest" description="Disordered" evidence="17">
    <location>
        <begin position="907"/>
        <end position="929"/>
    </location>
</feature>
<feature type="region of interest" description="Disordered" evidence="17">
    <location>
        <begin position="1821"/>
        <end position="1846"/>
    </location>
</feature>
<feature type="transmembrane region" description="Helical" evidence="18">
    <location>
        <begin position="1206"/>
        <end position="1225"/>
    </location>
</feature>
<sequence length="2390" mass="262822">MKVTSAFVALSALFAVGSALPQGDRPTNGAAFPSTAAWLKDVDARLTKESTAYSEASWAQDTNITDHNEAVANAASNRYNSLITTILAESALYKPTNAVEEAQIKLIKQNGGVPKNPETSKELTSTLSKMASLYSTAKVNGKSLDPDLTETLATSKDYDELLNAYIGWRNATGPPMKDLYAKFVTLSNEGARDGGFADTGAQWRAGYSMDPKDFDIMMEKALQDITPLFEQIHCYTKGKLSALYGKEKVEVEGGYIPAHLLGNMWSQDWANIYDTLIPYPDVQPIDTTAEMLKQGYDAIKMNKVSEEFYTSLGLDPLPKSFWEKSMFVRPEGREAVCHASAWDFNNDDLRIKMCTVVNHSDLMTVHHEQGHLYYDHYYRNQPYLFRDGAADFFHEAIGDTIQLSVLTAKHLKKIGLITGEVGTSLEQTINAQMAVALDKVVSMPWTFLVDQWRWNVFSGKITPDQYQQSWLDLTEKYQGVSRPAPSGPNDFDAGAKYHISSNTPYIRYFGANIIQFQFHKSLCKTAGWTGPLYDCDIYQNKAAGEQYAKMLSLGHSLPWQEAMKIGTNGMYDAVDGSAHMRTPETRRDFRSNMRRGTTESMGQSQGSASYFPEAGESAPAIPSALEVSPHMLGPSVGPSQQGSSNLDSCSYVAIDMASVDVNGESLEAMPASSSSRNPPQVAGTSIWNRLKRHGQWMSSKMNISTESLDDAGAAGSGGSSGGGISDNSANNRLAKKQQQRSRRWVSSSQHSAASPNIELGGDVDTESEAQMFRLMADRDRREGSEDASSPTDYLQSTMKDLFNREKRGGASYPRRPVTGPGAPPGPQIQSTRRLSERMNEISFGQPGRPPAKRESESYPGPPSALGGSRRSSLRSSNDPLAVNVTPRKASFDRTALGIHRSLTRSANDLKDLSAPNKTISGQTSQKSMARMPTNESILQMSDPPASAKNGLLKLPVIRSSTTSRGSRHVPEQGDSPNTSAASVVGGGCAIPAAPPPFPLRHSGTSSGLTQDPQAGPSSFTSGTAPLTLAIGPNLSGRHGDELDHVDTSTARASVVTTTPTSGGPGPRVQQYLSLKDALLTRGTAIPSVQPTGVEPPDLSASSLNFETGGMLPEKYLAGPAPTHAVNPKLSRKQSKRRRTNEPSSYGRGALDADTISRGPLGLWEAFQRPLSESPSTTWTLTFPHQIEQLYLVWLFHLWMKPFQMSVLLLVTFFWVGWSVLEFFVFPMPSAIVHVGSLLCVVMCVTGLWWCRYKSWEKTWYRFMLATFAIMALDSLNISANDLYKDEIFDPFNITRPTNTIRIIFVQTAISGFAQLPFYQVAMILWIFTFGQIAIEASAQMPNRGPAHNHGYDVRGLIGNWLLYVACSIVGTYFRYAGEVHLRKAFIKYRIAYRNQERLFAAREQSEYLLSMILPAKVIETLHNLQGKVSDRLILSTHETFMELHGVTIMFADLVGFTEFSASITADTLVQVLSELFSEFDALVTEFGLETIKTIGDCIQIAGGVPEQLGTDEEIANHAERVCTMSLIMLTTTNRISANIGRSLKLRIGIHTGTVIGGVMGLWKFKYDIWSRDVDIASLVEQTGTPNVPHVSHATYMHLQNRQGLSFSPAATIQAFGRPLPTYDMLVLDDHDERLEQLAERLRVRNESGLGKSKLDGSGEAVTAAAVRQAIGASGPLVFSDLPNPMGRAHPVIKGKNNIGVMVKNFGRSIKFWTSAFKDVNMEEDYRENYVRNWPGAMILSSCIVFICYLCLLGMHISVFPHAPKGVFVVEVVLGVIMLGLILFVHRINRPLRTQTIVVMDKGDRLSSALWMTSAEEIGRGTLRRESGSGGAPGSAGRSSQSRRASRTSRPELFDKWRWFRPNTFALSTIMLLFLANIIHFATNGPEFTKFHSAGMAITIICGLVFPGIRIYYMNVLLGITTLTFMAALLGTLEDSLHLIPVVLVLAATVRANRSYDIISRMNFYVKLQTERDYRETKNTQAAAERMLLNILPLNVVQRLKDNPALRIADDKPEVSILFSFISNVRSTDDATEIENIWTLNDIICDIDALARSRSVEKIKTIGTKYMAMAETQPDVPEHHLERLCDFALDLADVVSAFNARSGQSFGLRTGIHVGPAVCGLIGTKTFTFDVWGDTVNVASRMESTGKEEGIQVTEEVYERLQHRYTFTDPEKVYLICLTIGPAFMSASTYLCLGRIITVNGSYLSRLSPRTYTIVFIICDFISLVLQSIGGAIASIADTKEFSDVGVNIMIAGLVSQVVSLALFMACWAELAFKLRKTPETEKNPAFSSLRASRAFSAFRISLVVATVAIFIRSTFRVVELQGGFSGPIANDETLFMIFEGPMILLAVAVMTVCHPGRVFGGSWNAAGFTTARKSDRSPNVKNDIETLVVS</sequence>
<feature type="region of interest" description="Disordered" evidence="17">
    <location>
        <begin position="708"/>
        <end position="764"/>
    </location>
</feature>
<feature type="transmembrane region" description="Helical" evidence="18">
    <location>
        <begin position="2213"/>
        <end position="2236"/>
    </location>
</feature>
<dbReference type="EC" id="3.4.-.-" evidence="16"/>
<evidence type="ECO:0000256" key="18">
    <source>
        <dbReference type="SAM" id="Phobius"/>
    </source>
</evidence>
<feature type="glycosylation site" description="N-linked (GlcNAc...) asparagine; partial" evidence="10">
    <location>
        <position position="140"/>
    </location>
</feature>
<comment type="caution">
    <text evidence="21">The sequence shown here is derived from an EMBL/GenBank/DDBJ whole genome shotgun (WGS) entry which is preliminary data.</text>
</comment>
<dbReference type="GO" id="GO:0009190">
    <property type="term" value="P:cyclic nucleotide biosynthetic process"/>
    <property type="evidence" value="ECO:0007669"/>
    <property type="project" value="InterPro"/>
</dbReference>
<evidence type="ECO:0000256" key="19">
    <source>
        <dbReference type="SAM" id="SignalP"/>
    </source>
</evidence>
<dbReference type="GO" id="GO:0016020">
    <property type="term" value="C:membrane"/>
    <property type="evidence" value="ECO:0007669"/>
    <property type="project" value="UniProtKB-SubCell"/>
</dbReference>
<dbReference type="PRINTS" id="PR00791">
    <property type="entry name" value="PEPDIPTASEA"/>
</dbReference>
<keyword evidence="7 14" id="KW-1015">Disulfide bond</keyword>
<feature type="compositionally biased region" description="Basic residues" evidence="17">
    <location>
        <begin position="733"/>
        <end position="743"/>
    </location>
</feature>
<keyword evidence="16" id="KW-0645">Protease</keyword>
<keyword evidence="16" id="KW-0121">Carboxypeptidase</keyword>
<evidence type="ECO:0000256" key="9">
    <source>
        <dbReference type="PIRSR" id="PIRSR601548-1"/>
    </source>
</evidence>
<keyword evidence="6 18" id="KW-0472">Membrane</keyword>
<feature type="domain" description="Guanylate cyclase" evidence="20">
    <location>
        <begin position="2015"/>
        <end position="2142"/>
    </location>
</feature>
<feature type="binding site" evidence="13">
    <location>
        <position position="371"/>
    </location>
    <ligand>
        <name>Zn(2+)</name>
        <dbReference type="ChEBI" id="CHEBI:29105"/>
        <label>1</label>
        <note>catalytic</note>
    </ligand>
</feature>
<keyword evidence="8 10" id="KW-0325">Glycoprotein</keyword>
<feature type="active site" description="Proton acceptor 1" evidence="9">
    <location>
        <position position="368"/>
    </location>
</feature>
<feature type="transmembrane region" description="Helical" evidence="18">
    <location>
        <begin position="1262"/>
        <end position="1279"/>
    </location>
</feature>
<feature type="chain" id="PRO_5021193008" description="Angiotensin-converting enzyme" evidence="19">
    <location>
        <begin position="20"/>
        <end position="2390"/>
    </location>
</feature>
<evidence type="ECO:0000256" key="13">
    <source>
        <dbReference type="PIRSR" id="PIRSR601548-3"/>
    </source>
</evidence>
<protein>
    <recommendedName>
        <fullName evidence="16">Angiotensin-converting enzyme</fullName>
        <ecNumber evidence="16">3.4.-.-</ecNumber>
    </recommendedName>
</protein>
<feature type="binding site" evidence="15">
    <location>
        <position position="371"/>
    </location>
    <ligand>
        <name>Zn(2+)</name>
        <dbReference type="ChEBI" id="CHEBI:29105"/>
        <label>2</label>
        <note>catalytic</note>
    </ligand>
</feature>
<evidence type="ECO:0000256" key="1">
    <source>
        <dbReference type="ARBA" id="ARBA00004141"/>
    </source>
</evidence>
<keyword evidence="4 19" id="KW-0732">Signal</keyword>
<feature type="binding site" evidence="12">
    <location>
        <position position="507"/>
    </location>
    <ligand>
        <name>chloride</name>
        <dbReference type="ChEBI" id="CHEBI:17996"/>
        <label>1</label>
    </ligand>
</feature>
<dbReference type="InterPro" id="IPR029787">
    <property type="entry name" value="Nucleotide_cyclase"/>
</dbReference>
<feature type="binding site" evidence="15">
    <location>
        <position position="367"/>
    </location>
    <ligand>
        <name>Zn(2+)</name>
        <dbReference type="ChEBI" id="CHEBI:29105"/>
        <label>2</label>
        <note>catalytic</note>
    </ligand>
</feature>
<keyword evidence="5 18" id="KW-1133">Transmembrane helix</keyword>
<dbReference type="Pfam" id="PF00211">
    <property type="entry name" value="Guanylate_cyc"/>
    <property type="match status" value="1"/>
</dbReference>
<name>A0A507DPM7_9FUNG</name>
<feature type="compositionally biased region" description="Basic and acidic residues" evidence="17">
    <location>
        <begin position="581"/>
        <end position="591"/>
    </location>
</feature>
<organism evidence="21 22">
    <name type="scientific">Powellomyces hirtus</name>
    <dbReference type="NCBI Taxonomy" id="109895"/>
    <lineage>
        <taxon>Eukaryota</taxon>
        <taxon>Fungi</taxon>
        <taxon>Fungi incertae sedis</taxon>
        <taxon>Chytridiomycota</taxon>
        <taxon>Chytridiomycota incertae sedis</taxon>
        <taxon>Chytridiomycetes</taxon>
        <taxon>Spizellomycetales</taxon>
        <taxon>Powellomycetaceae</taxon>
        <taxon>Powellomyces</taxon>
    </lineage>
</organism>
<evidence type="ECO:0000256" key="5">
    <source>
        <dbReference type="ARBA" id="ARBA00022989"/>
    </source>
</evidence>
<feature type="transmembrane region" description="Helical" evidence="18">
    <location>
        <begin position="1322"/>
        <end position="1340"/>
    </location>
</feature>
<dbReference type="GO" id="GO:0008237">
    <property type="term" value="F:metallopeptidase activity"/>
    <property type="evidence" value="ECO:0007669"/>
    <property type="project" value="UniProtKB-KW"/>
</dbReference>
<feature type="transmembrane region" description="Helical" evidence="18">
    <location>
        <begin position="1912"/>
        <end position="1932"/>
    </location>
</feature>
<evidence type="ECO:0000256" key="16">
    <source>
        <dbReference type="RuleBase" id="RU361144"/>
    </source>
</evidence>
<keyword evidence="3 18" id="KW-0812">Transmembrane</keyword>
<evidence type="ECO:0000256" key="7">
    <source>
        <dbReference type="ARBA" id="ARBA00023157"/>
    </source>
</evidence>
<dbReference type="GO" id="GO:0046872">
    <property type="term" value="F:metal ion binding"/>
    <property type="evidence" value="ECO:0007669"/>
    <property type="project" value="UniProtKB-KW"/>
</dbReference>
<feature type="transmembrane region" description="Helical" evidence="18">
    <location>
        <begin position="1360"/>
        <end position="1377"/>
    </location>
</feature>
<dbReference type="PROSITE" id="PS50125">
    <property type="entry name" value="GUANYLATE_CYCLASE_2"/>
    <property type="match status" value="2"/>
</dbReference>
<dbReference type="Gene3D" id="3.30.70.1230">
    <property type="entry name" value="Nucleotide cyclase"/>
    <property type="match status" value="2"/>
</dbReference>
<dbReference type="InterPro" id="IPR001054">
    <property type="entry name" value="A/G_cyclase"/>
</dbReference>
<evidence type="ECO:0000256" key="4">
    <source>
        <dbReference type="ARBA" id="ARBA00022729"/>
    </source>
</evidence>
<keyword evidence="16" id="KW-0482">Metalloprotease</keyword>
<keyword evidence="13 16" id="KW-0862">Zinc</keyword>
<feature type="transmembrane region" description="Helical" evidence="18">
    <location>
        <begin position="1765"/>
        <end position="1784"/>
    </location>
</feature>
<dbReference type="PANTHER" id="PTHR10514:SF27">
    <property type="entry name" value="ANGIOTENSIN-CONVERTING ENZYME"/>
    <property type="match status" value="1"/>
</dbReference>
<evidence type="ECO:0000256" key="3">
    <source>
        <dbReference type="ARBA" id="ARBA00022692"/>
    </source>
</evidence>
<evidence type="ECO:0000256" key="14">
    <source>
        <dbReference type="PIRSR" id="PIRSR601548-4"/>
    </source>
</evidence>
<feature type="binding site" evidence="13">
    <location>
        <position position="395"/>
    </location>
    <ligand>
        <name>Zn(2+)</name>
        <dbReference type="ChEBI" id="CHEBI:29105"/>
        <label>1</label>
        <note>catalytic</note>
    </ligand>
</feature>
<keyword evidence="13 16" id="KW-0479">Metal-binding</keyword>
<dbReference type="STRING" id="109895.A0A507DPM7"/>
<feature type="active site" description="Proton donor 1" evidence="9">
    <location>
        <position position="498"/>
    </location>
</feature>
<evidence type="ECO:0000256" key="2">
    <source>
        <dbReference type="ARBA" id="ARBA00008139"/>
    </source>
</evidence>
<feature type="compositionally biased region" description="Gly residues" evidence="17">
    <location>
        <begin position="714"/>
        <end position="724"/>
    </location>
</feature>
<feature type="domain" description="Guanylate cyclase" evidence="20">
    <location>
        <begin position="1447"/>
        <end position="1580"/>
    </location>
</feature>
<feature type="region of interest" description="Disordered" evidence="17">
    <location>
        <begin position="579"/>
        <end position="615"/>
    </location>
</feature>
<keyword evidence="22" id="KW-1185">Reference proteome</keyword>
<comment type="cofactor">
    <cofactor evidence="16">
        <name>Zn(2+)</name>
        <dbReference type="ChEBI" id="CHEBI:29105"/>
    </cofactor>
    <text evidence="16">Binds 1 zinc ion per subunit.</text>
</comment>
<feature type="binding site" evidence="15">
    <location>
        <position position="395"/>
    </location>
    <ligand>
        <name>Zn(2+)</name>
        <dbReference type="ChEBI" id="CHEBI:29105"/>
        <label>2</label>
        <note>catalytic</note>
    </ligand>
</feature>
<dbReference type="SUPFAM" id="SSF55486">
    <property type="entry name" value="Metalloproteases ('zincins'), catalytic domain"/>
    <property type="match status" value="1"/>
</dbReference>
<dbReference type="GO" id="GO:0035556">
    <property type="term" value="P:intracellular signal transduction"/>
    <property type="evidence" value="ECO:0007669"/>
    <property type="project" value="InterPro"/>
</dbReference>
<feature type="compositionally biased region" description="Polar residues" evidence="17">
    <location>
        <begin position="1002"/>
        <end position="1024"/>
    </location>
</feature>
<feature type="disulfide bond" evidence="14">
    <location>
        <begin position="523"/>
        <end position="535"/>
    </location>
</feature>
<dbReference type="CDD" id="cd07302">
    <property type="entry name" value="CHD"/>
    <property type="match status" value="2"/>
</dbReference>
<dbReference type="GO" id="GO:0008241">
    <property type="term" value="F:peptidyl-dipeptidase activity"/>
    <property type="evidence" value="ECO:0007669"/>
    <property type="project" value="InterPro"/>
</dbReference>
<proteinExistence type="inferred from homology"/>
<feature type="transmembrane region" description="Helical" evidence="18">
    <location>
        <begin position="2333"/>
        <end position="2353"/>
    </location>
</feature>
<dbReference type="PROSITE" id="PS52011">
    <property type="entry name" value="PEPTIDASE_M2"/>
    <property type="match status" value="1"/>
</dbReference>
<dbReference type="Proteomes" id="UP000318582">
    <property type="component" value="Unassembled WGS sequence"/>
</dbReference>
<evidence type="ECO:0000256" key="15">
    <source>
        <dbReference type="PIRSR" id="PIRSR601548-8"/>
    </source>
</evidence>
<feature type="compositionally biased region" description="Basic residues" evidence="17">
    <location>
        <begin position="1129"/>
        <end position="1138"/>
    </location>
</feature>
<evidence type="ECO:0000256" key="17">
    <source>
        <dbReference type="SAM" id="MobiDB-lite"/>
    </source>
</evidence>
<gene>
    <name evidence="21" type="ORF">PhCBS80983_g06286</name>
</gene>
<feature type="transmembrane region" description="Helical" evidence="18">
    <location>
        <begin position="1736"/>
        <end position="1759"/>
    </location>
</feature>
<feature type="compositionally biased region" description="Low complexity" evidence="17">
    <location>
        <begin position="863"/>
        <end position="876"/>
    </location>
</feature>
<evidence type="ECO:0000256" key="12">
    <source>
        <dbReference type="PIRSR" id="PIRSR601548-2"/>
    </source>
</evidence>
<feature type="transmembrane region" description="Helical" evidence="18">
    <location>
        <begin position="2293"/>
        <end position="2313"/>
    </location>
</feature>
<comment type="similarity">
    <text evidence="2 16">Belongs to the peptidase M2 family.</text>
</comment>
<feature type="active site" description="Proton acceptor 2" evidence="11">
    <location>
        <position position="368"/>
    </location>
</feature>
<dbReference type="GO" id="GO:0006508">
    <property type="term" value="P:proteolysis"/>
    <property type="evidence" value="ECO:0007669"/>
    <property type="project" value="UniProtKB-KW"/>
</dbReference>
<feature type="transmembrane region" description="Helical" evidence="18">
    <location>
        <begin position="1863"/>
        <end position="1881"/>
    </location>
</feature>
<feature type="compositionally biased region" description="Polar residues" evidence="17">
    <location>
        <begin position="915"/>
        <end position="929"/>
    </location>
</feature>
<dbReference type="GO" id="GO:0004180">
    <property type="term" value="F:carboxypeptidase activity"/>
    <property type="evidence" value="ECO:0007669"/>
    <property type="project" value="UniProtKB-KW"/>
</dbReference>
<comment type="subcellular location">
    <subcellularLocation>
        <location evidence="1">Membrane</location>
        <topology evidence="1">Multi-pass membrane protein</topology>
    </subcellularLocation>
</comment>
<dbReference type="InterPro" id="IPR007568">
    <property type="entry name" value="RTA1"/>
</dbReference>
<feature type="compositionally biased region" description="Polar residues" evidence="17">
    <location>
        <begin position="594"/>
        <end position="608"/>
    </location>
</feature>
<feature type="compositionally biased region" description="Polar residues" evidence="17">
    <location>
        <begin position="786"/>
        <end position="798"/>
    </location>
</feature>
<feature type="region of interest" description="Disordered" evidence="17">
    <location>
        <begin position="777"/>
        <end position="886"/>
    </location>
</feature>
<accession>A0A507DPM7</accession>
<dbReference type="SMART" id="SM00044">
    <property type="entry name" value="CYCc"/>
    <property type="match status" value="2"/>
</dbReference>
<feature type="transmembrane region" description="Helical" evidence="18">
    <location>
        <begin position="2248"/>
        <end position="2272"/>
    </location>
</feature>
<feature type="transmembrane region" description="Helical" evidence="18">
    <location>
        <begin position="1887"/>
        <end position="1905"/>
    </location>
</feature>
<dbReference type="PANTHER" id="PTHR10514">
    <property type="entry name" value="ANGIOTENSIN-CONVERTING ENZYME"/>
    <property type="match status" value="1"/>
</dbReference>
<feature type="glycosylation site" description="N-linked (GlcNAc...) asparagine" evidence="10">
    <location>
        <position position="63"/>
    </location>
</feature>
<reference evidence="21 22" key="1">
    <citation type="journal article" date="2019" name="Sci. Rep.">
        <title>Comparative genomics of chytrid fungi reveal insights into the obligate biotrophic and pathogenic lifestyle of Synchytrium endobioticum.</title>
        <authorList>
            <person name="van de Vossenberg B.T.L.H."/>
            <person name="Warris S."/>
            <person name="Nguyen H.D.T."/>
            <person name="van Gent-Pelzer M.P.E."/>
            <person name="Joly D.L."/>
            <person name="van de Geest H.C."/>
            <person name="Bonants P.J.M."/>
            <person name="Smith D.S."/>
            <person name="Levesque C.A."/>
            <person name="van der Lee T.A.J."/>
        </authorList>
    </citation>
    <scope>NUCLEOTIDE SEQUENCE [LARGE SCALE GENOMIC DNA]</scope>
    <source>
        <strain evidence="21 22">CBS 809.83</strain>
    </source>
</reference>
<dbReference type="Pfam" id="PF04479">
    <property type="entry name" value="RTA1"/>
    <property type="match status" value="1"/>
</dbReference>
<evidence type="ECO:0000313" key="22">
    <source>
        <dbReference type="Proteomes" id="UP000318582"/>
    </source>
</evidence>
<dbReference type="CDD" id="cd06461">
    <property type="entry name" value="M2_ACE"/>
    <property type="match status" value="1"/>
</dbReference>
<dbReference type="InterPro" id="IPR001548">
    <property type="entry name" value="Peptidase_M2"/>
</dbReference>
<evidence type="ECO:0000313" key="21">
    <source>
        <dbReference type="EMBL" id="TPX53446.1"/>
    </source>
</evidence>
<evidence type="ECO:0000256" key="10">
    <source>
        <dbReference type="PIRSR" id="PIRSR601548-10"/>
    </source>
</evidence>